<dbReference type="EMBL" id="JABWDY010007459">
    <property type="protein sequence ID" value="KAF5202929.1"/>
    <property type="molecule type" value="Genomic_DNA"/>
</dbReference>
<keyword evidence="5" id="KW-1185">Reference proteome</keyword>
<keyword evidence="3" id="KW-0472">Membrane</keyword>
<dbReference type="PANTHER" id="PTHR42898:SF6">
    <property type="entry name" value="NADP-DEPENDENT MANNITOL DEHYDROGENASE"/>
    <property type="match status" value="1"/>
</dbReference>
<dbReference type="AlphaFoldDB" id="A0A7J6WZN6"/>
<dbReference type="InterPro" id="IPR045000">
    <property type="entry name" value="TR"/>
</dbReference>
<keyword evidence="1" id="KW-0521">NADP</keyword>
<accession>A0A7J6WZN6</accession>
<gene>
    <name evidence="4" type="ORF">FRX31_007485</name>
</gene>
<dbReference type="InterPro" id="IPR002347">
    <property type="entry name" value="SDR_fam"/>
</dbReference>
<dbReference type="OrthoDB" id="673461at2759"/>
<dbReference type="InterPro" id="IPR036291">
    <property type="entry name" value="NAD(P)-bd_dom_sf"/>
</dbReference>
<dbReference type="GO" id="GO:0016491">
    <property type="term" value="F:oxidoreductase activity"/>
    <property type="evidence" value="ECO:0007669"/>
    <property type="project" value="UniProtKB-KW"/>
</dbReference>
<dbReference type="SUPFAM" id="SSF51735">
    <property type="entry name" value="NAD(P)-binding Rossmann-fold domains"/>
    <property type="match status" value="1"/>
</dbReference>
<dbReference type="Proteomes" id="UP000554482">
    <property type="component" value="Unassembled WGS sequence"/>
</dbReference>
<organism evidence="4 5">
    <name type="scientific">Thalictrum thalictroides</name>
    <name type="common">Rue-anemone</name>
    <name type="synonym">Anemone thalictroides</name>
    <dbReference type="NCBI Taxonomy" id="46969"/>
    <lineage>
        <taxon>Eukaryota</taxon>
        <taxon>Viridiplantae</taxon>
        <taxon>Streptophyta</taxon>
        <taxon>Embryophyta</taxon>
        <taxon>Tracheophyta</taxon>
        <taxon>Spermatophyta</taxon>
        <taxon>Magnoliopsida</taxon>
        <taxon>Ranunculales</taxon>
        <taxon>Ranunculaceae</taxon>
        <taxon>Thalictroideae</taxon>
        <taxon>Thalictrum</taxon>
    </lineage>
</organism>
<dbReference type="Gene3D" id="3.40.50.720">
    <property type="entry name" value="NAD(P)-binding Rossmann-like Domain"/>
    <property type="match status" value="2"/>
</dbReference>
<protein>
    <submittedName>
        <fullName evidence="4">NAD(P)-binding Rossmann-fold superfamily protein</fullName>
    </submittedName>
</protein>
<comment type="caution">
    <text evidence="4">The sequence shown here is derived from an EMBL/GenBank/DDBJ whole genome shotgun (WGS) entry which is preliminary data.</text>
</comment>
<feature type="transmembrane region" description="Helical" evidence="3">
    <location>
        <begin position="27"/>
        <end position="47"/>
    </location>
</feature>
<proteinExistence type="predicted"/>
<keyword evidence="3" id="KW-1133">Transmembrane helix</keyword>
<keyword evidence="3" id="KW-0812">Transmembrane</keyword>
<evidence type="ECO:0000313" key="4">
    <source>
        <dbReference type="EMBL" id="KAF5202929.1"/>
    </source>
</evidence>
<dbReference type="Pfam" id="PF13561">
    <property type="entry name" value="adh_short_C2"/>
    <property type="match status" value="1"/>
</dbReference>
<dbReference type="Pfam" id="PF00106">
    <property type="entry name" value="adh_short"/>
    <property type="match status" value="1"/>
</dbReference>
<name>A0A7J6WZN6_THATH</name>
<reference evidence="4 5" key="1">
    <citation type="submission" date="2020-06" db="EMBL/GenBank/DDBJ databases">
        <title>Transcriptomic and genomic resources for Thalictrum thalictroides and T. hernandezii: Facilitating candidate gene discovery in an emerging model plant lineage.</title>
        <authorList>
            <person name="Arias T."/>
            <person name="Riano-Pachon D.M."/>
            <person name="Di Stilio V.S."/>
        </authorList>
    </citation>
    <scope>NUCLEOTIDE SEQUENCE [LARGE SCALE GENOMIC DNA]</scope>
    <source>
        <strain evidence="5">cv. WT478/WT964</strain>
        <tissue evidence="4">Leaves</tissue>
    </source>
</reference>
<evidence type="ECO:0000313" key="5">
    <source>
        <dbReference type="Proteomes" id="UP000554482"/>
    </source>
</evidence>
<evidence type="ECO:0000256" key="3">
    <source>
        <dbReference type="SAM" id="Phobius"/>
    </source>
</evidence>
<dbReference type="PANTHER" id="PTHR42898">
    <property type="entry name" value="TROPINONE REDUCTASE"/>
    <property type="match status" value="1"/>
</dbReference>
<evidence type="ECO:0000256" key="1">
    <source>
        <dbReference type="ARBA" id="ARBA00022857"/>
    </source>
</evidence>
<evidence type="ECO:0000256" key="2">
    <source>
        <dbReference type="ARBA" id="ARBA00023002"/>
    </source>
</evidence>
<sequence length="113" mass="12296">MATNVESVFHLSQLAYPLLKASGNGSIVFIFSVGGVVALENATIYGATKDKEYMKEICGRTPMRRIAETRKISSLVSFLCLPRASYITGQVICVDGGLKLIVSLQVVIRRSIN</sequence>
<keyword evidence="2" id="KW-0560">Oxidoreductase</keyword>